<dbReference type="CDD" id="cd05829">
    <property type="entry name" value="Sortase_F"/>
    <property type="match status" value="1"/>
</dbReference>
<dbReference type="EMBL" id="VSSQ01038496">
    <property type="protein sequence ID" value="MPM91440.1"/>
    <property type="molecule type" value="Genomic_DNA"/>
</dbReference>
<organism evidence="3">
    <name type="scientific">bioreactor metagenome</name>
    <dbReference type="NCBI Taxonomy" id="1076179"/>
    <lineage>
        <taxon>unclassified sequences</taxon>
        <taxon>metagenomes</taxon>
        <taxon>ecological metagenomes</taxon>
    </lineage>
</organism>
<keyword evidence="2" id="KW-0812">Transmembrane</keyword>
<dbReference type="GO" id="GO:0016787">
    <property type="term" value="F:hydrolase activity"/>
    <property type="evidence" value="ECO:0007669"/>
    <property type="project" value="UniProtKB-KW"/>
</dbReference>
<comment type="caution">
    <text evidence="3">The sequence shown here is derived from an EMBL/GenBank/DDBJ whole genome shotgun (WGS) entry which is preliminary data.</text>
</comment>
<evidence type="ECO:0000256" key="2">
    <source>
        <dbReference type="SAM" id="Phobius"/>
    </source>
</evidence>
<proteinExistence type="predicted"/>
<sequence length="280" mass="30708">MSTIFPIISHPCEIVNGYRLVSVPGGWYNPPMENDRMNKAQEGADTKQNRKGRLLNWLLLAASALLFAAGVWLLVRQYIFIPDAYVAPPATTPALTTPAPSAVATPSPTPYIKKIPVTLHFTEREISCPIEPVGVIQATDKHGDLIFDEQGDPVYTMGTIDSEKVAAWLETGPSPGEYGNAILNGHIRWKKVAGVFSVLSDMGIGEKIAVTYDDGSVLYFAVESMDVFTIDDWPAWVMETDSGDARMTLITCHGEWNSQQGTSNERVVVVAKPILEQNEE</sequence>
<dbReference type="SUPFAM" id="SSF63817">
    <property type="entry name" value="Sortase"/>
    <property type="match status" value="1"/>
</dbReference>
<evidence type="ECO:0008006" key="4">
    <source>
        <dbReference type="Google" id="ProtNLM"/>
    </source>
</evidence>
<keyword evidence="1" id="KW-0378">Hydrolase</keyword>
<gene>
    <name evidence="3" type="ORF">SDC9_138569</name>
</gene>
<protein>
    <recommendedName>
        <fullName evidence="4">Peptidase C60 sortase A and B</fullName>
    </recommendedName>
</protein>
<keyword evidence="2" id="KW-1133">Transmembrane helix</keyword>
<evidence type="ECO:0000256" key="1">
    <source>
        <dbReference type="ARBA" id="ARBA00022801"/>
    </source>
</evidence>
<name>A0A645DPM2_9ZZZZ</name>
<dbReference type="AlphaFoldDB" id="A0A645DPM2"/>
<dbReference type="Gene3D" id="2.40.260.10">
    <property type="entry name" value="Sortase"/>
    <property type="match status" value="1"/>
</dbReference>
<keyword evidence="2" id="KW-0472">Membrane</keyword>
<reference evidence="3" key="1">
    <citation type="submission" date="2019-08" db="EMBL/GenBank/DDBJ databases">
        <authorList>
            <person name="Kucharzyk K."/>
            <person name="Murdoch R.W."/>
            <person name="Higgins S."/>
            <person name="Loffler F."/>
        </authorList>
    </citation>
    <scope>NUCLEOTIDE SEQUENCE</scope>
</reference>
<dbReference type="InterPro" id="IPR042001">
    <property type="entry name" value="Sortase_F"/>
</dbReference>
<dbReference type="InterPro" id="IPR023365">
    <property type="entry name" value="Sortase_dom-sf"/>
</dbReference>
<evidence type="ECO:0000313" key="3">
    <source>
        <dbReference type="EMBL" id="MPM91440.1"/>
    </source>
</evidence>
<feature type="transmembrane region" description="Helical" evidence="2">
    <location>
        <begin position="54"/>
        <end position="75"/>
    </location>
</feature>
<dbReference type="InterPro" id="IPR005754">
    <property type="entry name" value="Sortase"/>
</dbReference>
<accession>A0A645DPM2</accession>
<dbReference type="Pfam" id="PF04203">
    <property type="entry name" value="Sortase"/>
    <property type="match status" value="1"/>
</dbReference>